<keyword evidence="2" id="KW-1185">Reference proteome</keyword>
<evidence type="ECO:0000313" key="2">
    <source>
        <dbReference type="Proteomes" id="UP000198688"/>
    </source>
</evidence>
<proteinExistence type="predicted"/>
<accession>A0A1H1Y1S7</accession>
<dbReference type="Proteomes" id="UP000198688">
    <property type="component" value="Chromosome I"/>
</dbReference>
<name>A0A1H1Y1S7_9ACTN</name>
<dbReference type="AlphaFoldDB" id="A0A1H1Y1S7"/>
<evidence type="ECO:0000313" key="1">
    <source>
        <dbReference type="EMBL" id="SDT15380.1"/>
    </source>
</evidence>
<organism evidence="1 2">
    <name type="scientific">Actinoplanes derwentensis</name>
    <dbReference type="NCBI Taxonomy" id="113562"/>
    <lineage>
        <taxon>Bacteria</taxon>
        <taxon>Bacillati</taxon>
        <taxon>Actinomycetota</taxon>
        <taxon>Actinomycetes</taxon>
        <taxon>Micromonosporales</taxon>
        <taxon>Micromonosporaceae</taxon>
        <taxon>Actinoplanes</taxon>
    </lineage>
</organism>
<gene>
    <name evidence="1" type="ORF">SAMN04489716_2672</name>
</gene>
<reference evidence="1 2" key="1">
    <citation type="submission" date="2016-10" db="EMBL/GenBank/DDBJ databases">
        <authorList>
            <person name="de Groot N.N."/>
        </authorList>
    </citation>
    <scope>NUCLEOTIDE SEQUENCE [LARGE SCALE GENOMIC DNA]</scope>
    <source>
        <strain evidence="1 2">DSM 43941</strain>
    </source>
</reference>
<protein>
    <submittedName>
        <fullName evidence="1">Uncharacterized protein</fullName>
    </submittedName>
</protein>
<sequence length="242" mass="26491">MGPAMGGLDLGIRGDSARGSAFFCEGDLLKIRHFLDEKELNGPAETRRTALAQCAVTCTVNVAEQLQEVRGFRKDGDFEGWVRGQPFAAKVEETKELVTRSRAHESQDAQRVVERQRILNQRTVEDLMELSQRLDLAPTSRELLDLAHRGVSPLEPPILHSAVLFDNSPSGAVTFILPTGIPVPSFGGGNDRTSQVDIIAAAVTTLWDRTWWRGASHVMFGVGLFSLFNSAFDNRAASGICL</sequence>
<dbReference type="EMBL" id="LT629758">
    <property type="protein sequence ID" value="SDT15380.1"/>
    <property type="molecule type" value="Genomic_DNA"/>
</dbReference>